<organism evidence="11 12">
    <name type="scientific">Mandrillus leucophaeus</name>
    <name type="common">Drill</name>
    <name type="synonym">Papio leucophaeus</name>
    <dbReference type="NCBI Taxonomy" id="9568"/>
    <lineage>
        <taxon>Eukaryota</taxon>
        <taxon>Metazoa</taxon>
        <taxon>Chordata</taxon>
        <taxon>Craniata</taxon>
        <taxon>Vertebrata</taxon>
        <taxon>Euteleostomi</taxon>
        <taxon>Mammalia</taxon>
        <taxon>Eutheria</taxon>
        <taxon>Euarchontoglires</taxon>
        <taxon>Primates</taxon>
        <taxon>Haplorrhini</taxon>
        <taxon>Catarrhini</taxon>
        <taxon>Cercopithecidae</taxon>
        <taxon>Cercopithecinae</taxon>
        <taxon>Mandrillus</taxon>
    </lineage>
</organism>
<feature type="region of interest" description="Disordered" evidence="10">
    <location>
        <begin position="92"/>
        <end position="134"/>
    </location>
</feature>
<keyword evidence="8" id="KW-0131">Cell cycle</keyword>
<accession>A0A2K5XZ69</accession>
<keyword evidence="7" id="KW-0650">Protein phosphatase inhibitor</keyword>
<evidence type="ECO:0000256" key="7">
    <source>
        <dbReference type="ARBA" id="ARBA00023272"/>
    </source>
</evidence>
<protein>
    <recommendedName>
        <fullName evidence="9">Alpha-endosulfine</fullName>
    </recommendedName>
</protein>
<evidence type="ECO:0000256" key="9">
    <source>
        <dbReference type="ARBA" id="ARBA00040822"/>
    </source>
</evidence>
<dbReference type="AlphaFoldDB" id="A0A2K5XZ69"/>
<dbReference type="PANTHER" id="PTHR10358:SF21">
    <property type="entry name" value="ALPHA-ENDOSULFINE"/>
    <property type="match status" value="1"/>
</dbReference>
<evidence type="ECO:0000256" key="8">
    <source>
        <dbReference type="ARBA" id="ARBA00023306"/>
    </source>
</evidence>
<reference evidence="11" key="1">
    <citation type="submission" date="2025-08" db="UniProtKB">
        <authorList>
            <consortium name="Ensembl"/>
        </authorList>
    </citation>
    <scope>IDENTIFICATION</scope>
</reference>
<gene>
    <name evidence="11" type="primary">ENSA</name>
</gene>
<keyword evidence="3" id="KW-0963">Cytoplasm</keyword>
<evidence type="ECO:0000313" key="11">
    <source>
        <dbReference type="Ensembl" id="ENSMLEP00000008612.1"/>
    </source>
</evidence>
<evidence type="ECO:0000256" key="1">
    <source>
        <dbReference type="ARBA" id="ARBA00004496"/>
    </source>
</evidence>
<dbReference type="Ensembl" id="ENSMLET00000032007.1">
    <property type="protein sequence ID" value="ENSMLEP00000008612.1"/>
    <property type="gene ID" value="ENSMLEG00000028446.1"/>
</dbReference>
<evidence type="ECO:0000256" key="2">
    <source>
        <dbReference type="ARBA" id="ARBA00010520"/>
    </source>
</evidence>
<evidence type="ECO:0000256" key="5">
    <source>
        <dbReference type="ARBA" id="ARBA00022618"/>
    </source>
</evidence>
<dbReference type="GeneTree" id="ENSGT00940000155413"/>
<comment type="similarity">
    <text evidence="2">Belongs to the endosulfine family.</text>
</comment>
<dbReference type="Proteomes" id="UP000233140">
    <property type="component" value="Unassembled WGS sequence"/>
</dbReference>
<dbReference type="PANTHER" id="PTHR10358">
    <property type="entry name" value="ENDOSULFINE"/>
    <property type="match status" value="1"/>
</dbReference>
<keyword evidence="12" id="KW-1185">Reference proteome</keyword>
<evidence type="ECO:0000313" key="12">
    <source>
        <dbReference type="Proteomes" id="UP000233140"/>
    </source>
</evidence>
<evidence type="ECO:0000256" key="10">
    <source>
        <dbReference type="SAM" id="MobiDB-lite"/>
    </source>
</evidence>
<dbReference type="GO" id="GO:0004864">
    <property type="term" value="F:protein phosphatase inhibitor activity"/>
    <property type="evidence" value="ECO:0007669"/>
    <property type="project" value="UniProtKB-KW"/>
</dbReference>
<comment type="subcellular location">
    <subcellularLocation>
        <location evidence="1">Cytoplasm</location>
    </subcellularLocation>
</comment>
<dbReference type="GO" id="GO:0051301">
    <property type="term" value="P:cell division"/>
    <property type="evidence" value="ECO:0007669"/>
    <property type="project" value="UniProtKB-KW"/>
</dbReference>
<evidence type="ECO:0000256" key="6">
    <source>
        <dbReference type="ARBA" id="ARBA00022776"/>
    </source>
</evidence>
<name>A0A2K5XZ69_MANLE</name>
<evidence type="ECO:0000256" key="3">
    <source>
        <dbReference type="ARBA" id="ARBA00022490"/>
    </source>
</evidence>
<proteinExistence type="inferred from homology"/>
<keyword evidence="4" id="KW-0597">Phosphoprotein</keyword>
<keyword evidence="5" id="KW-0132">Cell division</keyword>
<evidence type="ECO:0000256" key="4">
    <source>
        <dbReference type="ARBA" id="ARBA00022553"/>
    </source>
</evidence>
<keyword evidence="6" id="KW-0498">Mitosis</keyword>
<reference evidence="11" key="2">
    <citation type="submission" date="2025-09" db="UniProtKB">
        <authorList>
            <consortium name="Ensembl"/>
        </authorList>
    </citation>
    <scope>IDENTIFICATION</scope>
</reference>
<dbReference type="GO" id="GO:0005737">
    <property type="term" value="C:cytoplasm"/>
    <property type="evidence" value="ECO:0007669"/>
    <property type="project" value="UniProtKB-SubCell"/>
</dbReference>
<dbReference type="InterPro" id="IPR006760">
    <property type="entry name" value="Endosulphine"/>
</dbReference>
<sequence>LAGGPGCDVCYGLVEDTQEKEGILPERAEEAKLKAKYPSLGQKPGGSDFLMKRLQKGVWGIISYPLSLEPNVLLCVDKIEGDYNMAKAKMKNKQLPSAGPDKNLVTGDHIPTPQDLPQRKSSLVTSKLAGGQVE</sequence>